<protein>
    <submittedName>
        <fullName evidence="3">PorT family protein</fullName>
    </submittedName>
</protein>
<dbReference type="RefSeq" id="WP_169606924.1">
    <property type="nucleotide sequence ID" value="NZ_CP051682.1"/>
</dbReference>
<keyword evidence="1" id="KW-0732">Signal</keyword>
<evidence type="ECO:0000256" key="1">
    <source>
        <dbReference type="SAM" id="SignalP"/>
    </source>
</evidence>
<gene>
    <name evidence="3" type="ORF">HH214_08540</name>
</gene>
<dbReference type="AlphaFoldDB" id="A0A7L5E099"/>
<feature type="chain" id="PRO_5029601976" evidence="1">
    <location>
        <begin position="21"/>
        <end position="196"/>
    </location>
</feature>
<evidence type="ECO:0000313" key="3">
    <source>
        <dbReference type="EMBL" id="QJD95918.1"/>
    </source>
</evidence>
<evidence type="ECO:0000313" key="4">
    <source>
        <dbReference type="Proteomes" id="UP000503278"/>
    </source>
</evidence>
<organism evidence="3 4">
    <name type="scientific">Mucilaginibacter robiniae</name>
    <dbReference type="NCBI Taxonomy" id="2728022"/>
    <lineage>
        <taxon>Bacteria</taxon>
        <taxon>Pseudomonadati</taxon>
        <taxon>Bacteroidota</taxon>
        <taxon>Sphingobacteriia</taxon>
        <taxon>Sphingobacteriales</taxon>
        <taxon>Sphingobacteriaceae</taxon>
        <taxon>Mucilaginibacter</taxon>
    </lineage>
</organism>
<dbReference type="Proteomes" id="UP000503278">
    <property type="component" value="Chromosome"/>
</dbReference>
<dbReference type="SUPFAM" id="SSF103515">
    <property type="entry name" value="Autotransporter"/>
    <property type="match status" value="1"/>
</dbReference>
<name>A0A7L5E099_9SPHI</name>
<proteinExistence type="predicted"/>
<dbReference type="EMBL" id="CP051682">
    <property type="protein sequence ID" value="QJD95918.1"/>
    <property type="molecule type" value="Genomic_DNA"/>
</dbReference>
<dbReference type="KEGG" id="mrob:HH214_08540"/>
<keyword evidence="4" id="KW-1185">Reference proteome</keyword>
<reference evidence="3 4" key="1">
    <citation type="submission" date="2020-04" db="EMBL/GenBank/DDBJ databases">
        <title>Genome sequencing of novel species.</title>
        <authorList>
            <person name="Heo J."/>
            <person name="Kim S.-J."/>
            <person name="Kim J.-S."/>
            <person name="Hong S.-B."/>
            <person name="Kwon S.-W."/>
        </authorList>
    </citation>
    <scope>NUCLEOTIDE SEQUENCE [LARGE SCALE GENOMIC DNA]</scope>
    <source>
        <strain evidence="3 4">F39-2</strain>
    </source>
</reference>
<dbReference type="InterPro" id="IPR025665">
    <property type="entry name" value="Beta-barrel_OMP_2"/>
</dbReference>
<evidence type="ECO:0000259" key="2">
    <source>
        <dbReference type="Pfam" id="PF13568"/>
    </source>
</evidence>
<accession>A0A7L5E099</accession>
<sequence length="196" mass="21065">MKKIVLSIAFLIVAVVGAQAQVSFGVKGGVNFSKITTDDVKKSSVAGYQAGVFARIGNGWYLQPELYLGSRGGKFEYQANSSTTVTATDKVTFTTLNVPLLLGRKFGLKNANVRIMAGLIYSYNLSTNKNFAYNASDAYADFGEYNNSTLGYQAGAGVDIGHITADLRYEGGLSYINSNYGQRANLIALSVGFKIF</sequence>
<dbReference type="Pfam" id="PF13568">
    <property type="entry name" value="OMP_b-brl_2"/>
    <property type="match status" value="1"/>
</dbReference>
<dbReference type="InterPro" id="IPR036709">
    <property type="entry name" value="Autotransporte_beta_dom_sf"/>
</dbReference>
<feature type="domain" description="Outer membrane protein beta-barrel" evidence="2">
    <location>
        <begin position="19"/>
        <end position="174"/>
    </location>
</feature>
<feature type="signal peptide" evidence="1">
    <location>
        <begin position="1"/>
        <end position="20"/>
    </location>
</feature>